<reference evidence="10 11" key="1">
    <citation type="submission" date="2016-10" db="EMBL/GenBank/DDBJ databases">
        <authorList>
            <person name="de Groot N.N."/>
        </authorList>
    </citation>
    <scope>NUCLEOTIDE SEQUENCE [LARGE SCALE GENOMIC DNA]</scope>
    <source>
        <strain evidence="10 11">DSM 15283</strain>
    </source>
</reference>
<dbReference type="GO" id="GO:0061603">
    <property type="term" value="F:molybdenum cofactor guanylyltransferase activity"/>
    <property type="evidence" value="ECO:0007669"/>
    <property type="project" value="UniProtKB-EC"/>
</dbReference>
<evidence type="ECO:0000256" key="6">
    <source>
        <dbReference type="ARBA" id="ARBA00023134"/>
    </source>
</evidence>
<organism evidence="10 11">
    <name type="scientific">Shimia aestuarii</name>
    <dbReference type="NCBI Taxonomy" id="254406"/>
    <lineage>
        <taxon>Bacteria</taxon>
        <taxon>Pseudomonadati</taxon>
        <taxon>Pseudomonadota</taxon>
        <taxon>Alphaproteobacteria</taxon>
        <taxon>Rhodobacterales</taxon>
        <taxon>Roseobacteraceae</taxon>
    </lineage>
</organism>
<evidence type="ECO:0000313" key="11">
    <source>
        <dbReference type="Proteomes" id="UP000199144"/>
    </source>
</evidence>
<dbReference type="STRING" id="254406.SAMN04488042_101342"/>
<keyword evidence="1 8" id="KW-0963">Cytoplasm</keyword>
<dbReference type="GO" id="GO:1902758">
    <property type="term" value="P:bis(molybdopterin guanine dinucleotide)molybdenum biosynthetic process"/>
    <property type="evidence" value="ECO:0007669"/>
    <property type="project" value="TreeGrafter"/>
</dbReference>
<evidence type="ECO:0000259" key="9">
    <source>
        <dbReference type="Pfam" id="PF12804"/>
    </source>
</evidence>
<evidence type="ECO:0000256" key="4">
    <source>
        <dbReference type="ARBA" id="ARBA00022741"/>
    </source>
</evidence>
<keyword evidence="5 8" id="KW-0460">Magnesium</keyword>
<dbReference type="RefSeq" id="WP_093090277.1">
    <property type="nucleotide sequence ID" value="NZ_FOTQ01000001.1"/>
</dbReference>
<dbReference type="EC" id="2.7.7.77" evidence="8"/>
<accession>A0A1I4I0Z8</accession>
<evidence type="ECO:0000256" key="1">
    <source>
        <dbReference type="ARBA" id="ARBA00022490"/>
    </source>
</evidence>
<dbReference type="OrthoDB" id="9788394at2"/>
<dbReference type="HAMAP" id="MF_00316">
    <property type="entry name" value="MobA"/>
    <property type="match status" value="1"/>
</dbReference>
<keyword evidence="4 8" id="KW-0547">Nucleotide-binding</keyword>
<evidence type="ECO:0000256" key="2">
    <source>
        <dbReference type="ARBA" id="ARBA00022679"/>
    </source>
</evidence>
<dbReference type="InterPro" id="IPR029044">
    <property type="entry name" value="Nucleotide-diphossugar_trans"/>
</dbReference>
<comment type="function">
    <text evidence="8">Transfers a GMP moiety from GTP to Mo-molybdopterin (Mo-MPT) cofactor (Moco or molybdenum cofactor) to form Mo-molybdopterin guanine dinucleotide (Mo-MGD) cofactor.</text>
</comment>
<proteinExistence type="inferred from homology"/>
<sequence>MKQPLGVILAGGQATRMGGGDKGRLMLGGQSILEHVIDRLAPQVAQVALNANGDAARFADLDLPVLADSIEDYAGPLAGVLAGLDWAAEQGGDTIVTVAADTPFFPCDLVPRLLLATEGMKHRLALAATPRKAGEVTKSMSRSGLIRHPTFGIWPVALRDDLRRALEGGLRKVVLWSDPHGGRLAEFDAGEVDPFFNVNTPEDLVAAQAMVGEV</sequence>
<evidence type="ECO:0000256" key="7">
    <source>
        <dbReference type="ARBA" id="ARBA00023150"/>
    </source>
</evidence>
<dbReference type="EMBL" id="FOTQ01000001">
    <property type="protein sequence ID" value="SFL47501.1"/>
    <property type="molecule type" value="Genomic_DNA"/>
</dbReference>
<keyword evidence="6 8" id="KW-0342">GTP-binding</keyword>
<feature type="binding site" evidence="8">
    <location>
        <begin position="9"/>
        <end position="11"/>
    </location>
    <ligand>
        <name>GTP</name>
        <dbReference type="ChEBI" id="CHEBI:37565"/>
    </ligand>
</feature>
<protein>
    <recommendedName>
        <fullName evidence="8">Molybdenum cofactor guanylyltransferase</fullName>
        <shortName evidence="8">MoCo guanylyltransferase</shortName>
        <ecNumber evidence="8">2.7.7.77</ecNumber>
    </recommendedName>
    <alternativeName>
        <fullName evidence="8">GTP:molybdopterin guanylyltransferase</fullName>
    </alternativeName>
    <alternativeName>
        <fullName evidence="8">Mo-MPT guanylyltransferase</fullName>
    </alternativeName>
    <alternativeName>
        <fullName evidence="8">Molybdopterin guanylyltransferase</fullName>
    </alternativeName>
    <alternativeName>
        <fullName evidence="8">Molybdopterin-guanine dinucleotide synthase</fullName>
        <shortName evidence="8">MGD synthase</shortName>
    </alternativeName>
</protein>
<keyword evidence="3 8" id="KW-0479">Metal-binding</keyword>
<evidence type="ECO:0000256" key="8">
    <source>
        <dbReference type="HAMAP-Rule" id="MF_00316"/>
    </source>
</evidence>
<dbReference type="GO" id="GO:0005737">
    <property type="term" value="C:cytoplasm"/>
    <property type="evidence" value="ECO:0007669"/>
    <property type="project" value="UniProtKB-SubCell"/>
</dbReference>
<comment type="similarity">
    <text evidence="8">Belongs to the MobA family.</text>
</comment>
<comment type="cofactor">
    <cofactor evidence="8">
        <name>Mg(2+)</name>
        <dbReference type="ChEBI" id="CHEBI:18420"/>
    </cofactor>
</comment>
<dbReference type="GO" id="GO:0005525">
    <property type="term" value="F:GTP binding"/>
    <property type="evidence" value="ECO:0007669"/>
    <property type="project" value="UniProtKB-UniRule"/>
</dbReference>
<keyword evidence="11" id="KW-1185">Reference proteome</keyword>
<dbReference type="SUPFAM" id="SSF53448">
    <property type="entry name" value="Nucleotide-diphospho-sugar transferases"/>
    <property type="match status" value="1"/>
</dbReference>
<feature type="binding site" evidence="8">
    <location>
        <position position="22"/>
    </location>
    <ligand>
        <name>GTP</name>
        <dbReference type="ChEBI" id="CHEBI:37565"/>
    </ligand>
</feature>
<dbReference type="InterPro" id="IPR013482">
    <property type="entry name" value="Molybde_CF_guanTrfase"/>
</dbReference>
<evidence type="ECO:0000313" key="10">
    <source>
        <dbReference type="EMBL" id="SFL47501.1"/>
    </source>
</evidence>
<dbReference type="GO" id="GO:0046872">
    <property type="term" value="F:metal ion binding"/>
    <property type="evidence" value="ECO:0007669"/>
    <property type="project" value="UniProtKB-KW"/>
</dbReference>
<comment type="subcellular location">
    <subcellularLocation>
        <location evidence="8">Cytoplasm</location>
    </subcellularLocation>
</comment>
<feature type="binding site" evidence="8">
    <location>
        <position position="101"/>
    </location>
    <ligand>
        <name>Mg(2+)</name>
        <dbReference type="ChEBI" id="CHEBI:18420"/>
    </ligand>
</feature>
<comment type="domain">
    <text evidence="8">The N-terminal domain determines nucleotide recognition and specific binding, while the C-terminal domain determines the specific binding to the target protein.</text>
</comment>
<dbReference type="NCBIfam" id="TIGR02665">
    <property type="entry name" value="molyb_mobA"/>
    <property type="match status" value="1"/>
</dbReference>
<dbReference type="Proteomes" id="UP000199144">
    <property type="component" value="Unassembled WGS sequence"/>
</dbReference>
<dbReference type="InterPro" id="IPR025877">
    <property type="entry name" value="MobA-like_NTP_Trfase"/>
</dbReference>
<dbReference type="PANTHER" id="PTHR19136:SF81">
    <property type="entry name" value="MOLYBDENUM COFACTOR GUANYLYLTRANSFERASE"/>
    <property type="match status" value="1"/>
</dbReference>
<feature type="binding site" evidence="8">
    <location>
        <position position="68"/>
    </location>
    <ligand>
        <name>GTP</name>
        <dbReference type="ChEBI" id="CHEBI:37565"/>
    </ligand>
</feature>
<dbReference type="Pfam" id="PF12804">
    <property type="entry name" value="NTP_transf_3"/>
    <property type="match status" value="1"/>
</dbReference>
<dbReference type="AlphaFoldDB" id="A0A1I4I0Z8"/>
<feature type="binding site" evidence="8">
    <location>
        <position position="50"/>
    </location>
    <ligand>
        <name>GTP</name>
        <dbReference type="ChEBI" id="CHEBI:37565"/>
    </ligand>
</feature>
<keyword evidence="7 8" id="KW-0501">Molybdenum cofactor biosynthesis</keyword>
<keyword evidence="10" id="KW-0548">Nucleotidyltransferase</keyword>
<evidence type="ECO:0000256" key="5">
    <source>
        <dbReference type="ARBA" id="ARBA00022842"/>
    </source>
</evidence>
<keyword evidence="2 8" id="KW-0808">Transferase</keyword>
<dbReference type="PANTHER" id="PTHR19136">
    <property type="entry name" value="MOLYBDENUM COFACTOR GUANYLYLTRANSFERASE"/>
    <property type="match status" value="1"/>
</dbReference>
<feature type="domain" description="MobA-like NTP transferase" evidence="9">
    <location>
        <begin position="6"/>
        <end position="174"/>
    </location>
</feature>
<comment type="catalytic activity">
    <reaction evidence="8">
        <text>Mo-molybdopterin + GTP + H(+) = Mo-molybdopterin guanine dinucleotide + diphosphate</text>
        <dbReference type="Rhea" id="RHEA:34243"/>
        <dbReference type="ChEBI" id="CHEBI:15378"/>
        <dbReference type="ChEBI" id="CHEBI:33019"/>
        <dbReference type="ChEBI" id="CHEBI:37565"/>
        <dbReference type="ChEBI" id="CHEBI:71302"/>
        <dbReference type="ChEBI" id="CHEBI:71310"/>
        <dbReference type="EC" id="2.7.7.77"/>
    </reaction>
</comment>
<name>A0A1I4I0Z8_9RHOB</name>
<dbReference type="CDD" id="cd02503">
    <property type="entry name" value="MobA"/>
    <property type="match status" value="1"/>
</dbReference>
<evidence type="ECO:0000256" key="3">
    <source>
        <dbReference type="ARBA" id="ARBA00022723"/>
    </source>
</evidence>
<gene>
    <name evidence="8" type="primary">mobA</name>
    <name evidence="10" type="ORF">SAMN04488042_101342</name>
</gene>
<feature type="binding site" evidence="8">
    <location>
        <position position="101"/>
    </location>
    <ligand>
        <name>GTP</name>
        <dbReference type="ChEBI" id="CHEBI:37565"/>
    </ligand>
</feature>
<comment type="subunit">
    <text evidence="8">Monomer.</text>
</comment>
<dbReference type="Gene3D" id="3.90.550.10">
    <property type="entry name" value="Spore Coat Polysaccharide Biosynthesis Protein SpsA, Chain A"/>
    <property type="match status" value="1"/>
</dbReference>